<evidence type="ECO:0000256" key="2">
    <source>
        <dbReference type="ARBA" id="ARBA00012727"/>
    </source>
</evidence>
<dbReference type="CDD" id="cd07906">
    <property type="entry name" value="Adenylation_DNA_ligase_LigD_LigC"/>
    <property type="match status" value="1"/>
</dbReference>
<dbReference type="Pfam" id="PF04679">
    <property type="entry name" value="DNA_ligase_A_C"/>
    <property type="match status" value="1"/>
</dbReference>
<sequence length="312" mass="35202">MLDARIAPMLAYAAPAPFDSARHLFEIKWDGTRCLLFHKGGDLRLQNRRLENITHRYPELAGLPRQLQARNAILDGELVVLSDGLPDFSKLQQREQVADPTKIDLLSQTIPATYVAFDILWLNGVEVTAQPLLARKEMLTGILRQTPYLIESRFVREQGRAFFQEAVSRGLEGVMAKSLTGPYLIGRRSRLWLKIKPRQEMVCAVIGFTPGSGARQGTLGALLVATPEGRGWRYRGRVGSGFRETDLKELAARLKGLAMPRAPLAHPPVIRGVQWVSPELWIRVSFQEETNRGHFRAPVFERVAEHDRRLPD</sequence>
<dbReference type="Gene3D" id="3.30.470.30">
    <property type="entry name" value="DNA ligase/mRNA capping enzyme"/>
    <property type="match status" value="1"/>
</dbReference>
<comment type="caution">
    <text evidence="6">The sequence shown here is derived from an EMBL/GenBank/DDBJ whole genome shotgun (WGS) entry which is preliminary data.</text>
</comment>
<keyword evidence="3 6" id="KW-0436">Ligase</keyword>
<dbReference type="SUPFAM" id="SSF56091">
    <property type="entry name" value="DNA ligase/mRNA capping enzyme, catalytic domain"/>
    <property type="match status" value="1"/>
</dbReference>
<dbReference type="GO" id="GO:0006310">
    <property type="term" value="P:DNA recombination"/>
    <property type="evidence" value="ECO:0007669"/>
    <property type="project" value="InterPro"/>
</dbReference>
<dbReference type="CDD" id="cd07971">
    <property type="entry name" value="OBF_DNA_ligase_LigD"/>
    <property type="match status" value="1"/>
</dbReference>
<dbReference type="PROSITE" id="PS50160">
    <property type="entry name" value="DNA_LIGASE_A3"/>
    <property type="match status" value="1"/>
</dbReference>
<reference evidence="6" key="1">
    <citation type="journal article" date="2020" name="mSystems">
        <title>Genome- and Community-Level Interaction Insights into Carbon Utilization and Element Cycling Functions of Hydrothermarchaeota in Hydrothermal Sediment.</title>
        <authorList>
            <person name="Zhou Z."/>
            <person name="Liu Y."/>
            <person name="Xu W."/>
            <person name="Pan J."/>
            <person name="Luo Z.H."/>
            <person name="Li M."/>
        </authorList>
    </citation>
    <scope>NUCLEOTIDE SEQUENCE [LARGE SCALE GENOMIC DNA]</scope>
    <source>
        <strain evidence="6">SpSt-897</strain>
    </source>
</reference>
<dbReference type="Gene3D" id="3.30.1490.70">
    <property type="match status" value="1"/>
</dbReference>
<gene>
    <name evidence="6" type="ORF">ENW96_14945</name>
</gene>
<dbReference type="InterPro" id="IPR014146">
    <property type="entry name" value="LigD_ligase_dom"/>
</dbReference>
<dbReference type="PANTHER" id="PTHR45674">
    <property type="entry name" value="DNA LIGASE 1/3 FAMILY MEMBER"/>
    <property type="match status" value="1"/>
</dbReference>
<evidence type="ECO:0000256" key="3">
    <source>
        <dbReference type="ARBA" id="ARBA00022598"/>
    </source>
</evidence>
<protein>
    <recommendedName>
        <fullName evidence="2">DNA ligase (ATP)</fullName>
        <ecNumber evidence="2">6.5.1.1</ecNumber>
    </recommendedName>
</protein>
<proteinExistence type="inferred from homology"/>
<evidence type="ECO:0000259" key="5">
    <source>
        <dbReference type="PROSITE" id="PS50160"/>
    </source>
</evidence>
<dbReference type="PANTHER" id="PTHR45674:SF4">
    <property type="entry name" value="DNA LIGASE 1"/>
    <property type="match status" value="1"/>
</dbReference>
<evidence type="ECO:0000256" key="1">
    <source>
        <dbReference type="ARBA" id="ARBA00007572"/>
    </source>
</evidence>
<evidence type="ECO:0000256" key="4">
    <source>
        <dbReference type="ARBA" id="ARBA00034003"/>
    </source>
</evidence>
<dbReference type="SUPFAM" id="SSF50249">
    <property type="entry name" value="Nucleic acid-binding proteins"/>
    <property type="match status" value="1"/>
</dbReference>
<comment type="catalytic activity">
    <reaction evidence="4">
        <text>ATP + (deoxyribonucleotide)n-3'-hydroxyl + 5'-phospho-(deoxyribonucleotide)m = (deoxyribonucleotide)n+m + AMP + diphosphate.</text>
        <dbReference type="EC" id="6.5.1.1"/>
    </reaction>
</comment>
<dbReference type="EMBL" id="DTMF01000362">
    <property type="protein sequence ID" value="HGF35654.1"/>
    <property type="molecule type" value="Genomic_DNA"/>
</dbReference>
<name>A0A7C3V778_9BACT</name>
<dbReference type="NCBIfam" id="TIGR02779">
    <property type="entry name" value="NHEJ_ligase_lig"/>
    <property type="match status" value="1"/>
</dbReference>
<feature type="domain" description="ATP-dependent DNA ligase family profile" evidence="5">
    <location>
        <begin position="105"/>
        <end position="228"/>
    </location>
</feature>
<comment type="similarity">
    <text evidence="1">Belongs to the ATP-dependent DNA ligase family.</text>
</comment>
<dbReference type="Pfam" id="PF01068">
    <property type="entry name" value="DNA_ligase_A_M"/>
    <property type="match status" value="1"/>
</dbReference>
<accession>A0A7C3V778</accession>
<organism evidence="6">
    <name type="scientific">Desulfobacca acetoxidans</name>
    <dbReference type="NCBI Taxonomy" id="60893"/>
    <lineage>
        <taxon>Bacteria</taxon>
        <taxon>Pseudomonadati</taxon>
        <taxon>Thermodesulfobacteriota</taxon>
        <taxon>Desulfobaccia</taxon>
        <taxon>Desulfobaccales</taxon>
        <taxon>Desulfobaccaceae</taxon>
        <taxon>Desulfobacca</taxon>
    </lineage>
</organism>
<dbReference type="AlphaFoldDB" id="A0A7C3V778"/>
<dbReference type="InterPro" id="IPR012309">
    <property type="entry name" value="DNA_ligase_ATP-dep_C"/>
</dbReference>
<dbReference type="InterPro" id="IPR012340">
    <property type="entry name" value="NA-bd_OB-fold"/>
</dbReference>
<dbReference type="Gene3D" id="2.40.50.140">
    <property type="entry name" value="Nucleic acid-binding proteins"/>
    <property type="match status" value="1"/>
</dbReference>
<dbReference type="GO" id="GO:0005524">
    <property type="term" value="F:ATP binding"/>
    <property type="evidence" value="ECO:0007669"/>
    <property type="project" value="InterPro"/>
</dbReference>
<dbReference type="GO" id="GO:0006281">
    <property type="term" value="P:DNA repair"/>
    <property type="evidence" value="ECO:0007669"/>
    <property type="project" value="InterPro"/>
</dbReference>
<dbReference type="InterPro" id="IPR012310">
    <property type="entry name" value="DNA_ligase_ATP-dep_cent"/>
</dbReference>
<dbReference type="EC" id="6.5.1.1" evidence="2"/>
<dbReference type="InterPro" id="IPR050191">
    <property type="entry name" value="ATP-dep_DNA_ligase"/>
</dbReference>
<dbReference type="GO" id="GO:0003910">
    <property type="term" value="F:DNA ligase (ATP) activity"/>
    <property type="evidence" value="ECO:0007669"/>
    <property type="project" value="UniProtKB-EC"/>
</dbReference>
<evidence type="ECO:0000313" key="6">
    <source>
        <dbReference type="EMBL" id="HGF35654.1"/>
    </source>
</evidence>